<dbReference type="Proteomes" id="UP000504637">
    <property type="component" value="Unplaced"/>
</dbReference>
<dbReference type="RefSeq" id="XP_033458048.1">
    <property type="nucleotide sequence ID" value="XM_033600056.1"/>
</dbReference>
<name>A0A6J3M262_9PEZI</name>
<keyword evidence="1" id="KW-1185">Reference proteome</keyword>
<evidence type="ECO:0000313" key="2">
    <source>
        <dbReference type="RefSeq" id="XP_033458048.1"/>
    </source>
</evidence>
<reference evidence="2" key="3">
    <citation type="submission" date="2025-08" db="UniProtKB">
        <authorList>
            <consortium name="RefSeq"/>
        </authorList>
    </citation>
    <scope>IDENTIFICATION</scope>
    <source>
        <strain evidence="2">CBS 342.82</strain>
    </source>
</reference>
<dbReference type="GeneID" id="54357856"/>
<proteinExistence type="predicted"/>
<protein>
    <submittedName>
        <fullName evidence="2">Uncharacterized protein</fullName>
    </submittedName>
</protein>
<reference evidence="2" key="2">
    <citation type="submission" date="2020-04" db="EMBL/GenBank/DDBJ databases">
        <authorList>
            <consortium name="NCBI Genome Project"/>
        </authorList>
    </citation>
    <scope>NUCLEOTIDE SEQUENCE</scope>
    <source>
        <strain evidence="2">CBS 342.82</strain>
    </source>
</reference>
<gene>
    <name evidence="2" type="ORF">K489DRAFT_262850</name>
</gene>
<evidence type="ECO:0000313" key="1">
    <source>
        <dbReference type="Proteomes" id="UP000504637"/>
    </source>
</evidence>
<accession>A0A6J3M262</accession>
<dbReference type="AlphaFoldDB" id="A0A6J3M262"/>
<sequence length="103" mass="11734">MATPREFGKQQNNYSNNNISVLTSQHHKNTSFGWFRNTVSYRACYNDAEIPTCHSQPAACTVRGFADHSSCRGCQFIRIASFTLRGEILIVGRDARERRTCRC</sequence>
<organism evidence="2">
    <name type="scientific">Dissoconium aciculare CBS 342.82</name>
    <dbReference type="NCBI Taxonomy" id="1314786"/>
    <lineage>
        <taxon>Eukaryota</taxon>
        <taxon>Fungi</taxon>
        <taxon>Dikarya</taxon>
        <taxon>Ascomycota</taxon>
        <taxon>Pezizomycotina</taxon>
        <taxon>Dothideomycetes</taxon>
        <taxon>Dothideomycetidae</taxon>
        <taxon>Mycosphaerellales</taxon>
        <taxon>Dissoconiaceae</taxon>
        <taxon>Dissoconium</taxon>
    </lineage>
</organism>
<reference evidence="2" key="1">
    <citation type="submission" date="2020-01" db="EMBL/GenBank/DDBJ databases">
        <authorList>
            <consortium name="DOE Joint Genome Institute"/>
            <person name="Haridas S."/>
            <person name="Albert R."/>
            <person name="Binder M."/>
            <person name="Bloem J."/>
            <person name="Labutti K."/>
            <person name="Salamov A."/>
            <person name="Andreopoulos B."/>
            <person name="Baker S.E."/>
            <person name="Barry K."/>
            <person name="Bills G."/>
            <person name="Bluhm B.H."/>
            <person name="Cannon C."/>
            <person name="Castanera R."/>
            <person name="Culley D.E."/>
            <person name="Daum C."/>
            <person name="Ezra D."/>
            <person name="Gonzalez J.B."/>
            <person name="Henrissat B."/>
            <person name="Kuo A."/>
            <person name="Liang C."/>
            <person name="Lipzen A."/>
            <person name="Lutzoni F."/>
            <person name="Magnuson J."/>
            <person name="Mondo S."/>
            <person name="Nolan M."/>
            <person name="Ohm R."/>
            <person name="Pangilinan J."/>
            <person name="Park H.-J."/>
            <person name="Ramirez L."/>
            <person name="Alfaro M."/>
            <person name="Sun H."/>
            <person name="Tritt A."/>
            <person name="Yoshinaga Y."/>
            <person name="Zwiers L.-H."/>
            <person name="Turgeon B.G."/>
            <person name="Goodwin S.B."/>
            <person name="Spatafora J.W."/>
            <person name="Crous P.W."/>
            <person name="Grigoriev I.V."/>
        </authorList>
    </citation>
    <scope>NUCLEOTIDE SEQUENCE</scope>
    <source>
        <strain evidence="2">CBS 342.82</strain>
    </source>
</reference>